<evidence type="ECO:0000313" key="3">
    <source>
        <dbReference type="Proteomes" id="UP000094172"/>
    </source>
</evidence>
<dbReference type="Gene3D" id="3.40.50.300">
    <property type="entry name" value="P-loop containing nucleotide triphosphate hydrolases"/>
    <property type="match status" value="1"/>
</dbReference>
<dbReference type="AlphaFoldDB" id="A0A1E3VK59"/>
<dbReference type="Proteomes" id="UP000094172">
    <property type="component" value="Unassembled WGS sequence"/>
</dbReference>
<dbReference type="PROSITE" id="PS51194">
    <property type="entry name" value="HELICASE_CTER"/>
    <property type="match status" value="1"/>
</dbReference>
<reference evidence="2 3" key="1">
    <citation type="journal article" date="2016" name="Environ. Microbiol.">
        <title>New Methyloceanibacter diversity from North Sea sediments includes methanotroph containing solely the soluble methane monooxygenase.</title>
        <authorList>
            <person name="Vekeman B."/>
            <person name="Kerckhof F.M."/>
            <person name="Cremers G."/>
            <person name="de Vos P."/>
            <person name="Vandamme P."/>
            <person name="Boon N."/>
            <person name="Op den Camp H.J."/>
            <person name="Heylen K."/>
        </authorList>
    </citation>
    <scope>NUCLEOTIDE SEQUENCE [LARGE SCALE GENOMIC DNA]</scope>
    <source>
        <strain evidence="2 3">R-67176</strain>
    </source>
</reference>
<name>A0A1E3VK59_9HYPH</name>
<sequence>MVRTDSRKRATELLELYRVHTGLQLRIVTGDKSLRYINKVIADLQGGQLDGIVCVNMLGEGFNFPSLKIAAIHSPHRSLAVTLQFIGRFARTVGEDIGPATFLAIPSEIEIEAERLYDTRAVWQDMVQNLSATRVREEAETREVLESFEVGELSTQDLEDLSLFVLEPYYHVKLYQLDQTIDLTTPLVFPQPLQAVYESFSEAHNAAVYITREISLPRWTTDDRLSIVQPDLFIFYQHVETGLLFICASRRSEGLYEQLVAGFQAANPRPLPLVRLNRALNDLSTPEFFNVGMRNRVASSTTESYRIITGSNADKAILKSDGRLYHRGHVFGRASDDGGLVTIGLSSASKIWSNTSSKLPGLIAWCEKLARRIASDRVPVTGSGLDYLDVGEEISELPLGIIGVDWPVSVYRTTPIISFKIAERETRAQLLDFDLDVDAARSDEQTVMLVLRHQSGFRYETTFSFETDRFFEPASTTEPEAFVEQEHSATPLIDYLNGIIPYLYTSDLALLQGSNLLKPQTDDAAPLEEALIEPIDWAAAGVDICREFGAAKDGMVSIHEGLGNRLRESGHTVVYYDHGSGEIADFIAIEEQDERLLIQFYHCKGATGAAPGHRVDDVYEIAGQAVKSVTWALKQRLLKNIRRRFTQGIGAHQFIKGDVAFLERLLDEATPAKIEFEFIAVQPGLRKRDLPATLANVLAATSDHLVRGGFRPLRVMASA</sequence>
<dbReference type="STRING" id="1774970.AUC70_10050"/>
<keyword evidence="3" id="KW-1185">Reference proteome</keyword>
<gene>
    <name evidence="2" type="ORF">AUC70_10050</name>
</gene>
<evidence type="ECO:0000259" key="1">
    <source>
        <dbReference type="PROSITE" id="PS51194"/>
    </source>
</evidence>
<dbReference type="InterPro" id="IPR027417">
    <property type="entry name" value="P-loop_NTPase"/>
</dbReference>
<feature type="domain" description="Helicase C-terminal" evidence="1">
    <location>
        <begin position="1"/>
        <end position="141"/>
    </location>
</feature>
<accession>A0A1E3VK59</accession>
<evidence type="ECO:0000313" key="2">
    <source>
        <dbReference type="EMBL" id="ODR93940.1"/>
    </source>
</evidence>
<dbReference type="InterPro" id="IPR001650">
    <property type="entry name" value="Helicase_C-like"/>
</dbReference>
<dbReference type="EMBL" id="LPWE01000013">
    <property type="protein sequence ID" value="ODR93940.1"/>
    <property type="molecule type" value="Genomic_DNA"/>
</dbReference>
<proteinExistence type="predicted"/>
<comment type="caution">
    <text evidence="2">The sequence shown here is derived from an EMBL/GenBank/DDBJ whole genome shotgun (WGS) entry which is preliminary data.</text>
</comment>
<protein>
    <recommendedName>
        <fullName evidence="1">Helicase C-terminal domain-containing protein</fullName>
    </recommendedName>
</protein>
<organism evidence="2 3">
    <name type="scientific">Methyloceanibacter stevinii</name>
    <dbReference type="NCBI Taxonomy" id="1774970"/>
    <lineage>
        <taxon>Bacteria</taxon>
        <taxon>Pseudomonadati</taxon>
        <taxon>Pseudomonadota</taxon>
        <taxon>Alphaproteobacteria</taxon>
        <taxon>Hyphomicrobiales</taxon>
        <taxon>Hyphomicrobiaceae</taxon>
        <taxon>Methyloceanibacter</taxon>
    </lineage>
</organism>
<dbReference type="Pfam" id="PF00271">
    <property type="entry name" value="Helicase_C"/>
    <property type="match status" value="1"/>
</dbReference>
<dbReference type="CDD" id="cd18785">
    <property type="entry name" value="SF2_C"/>
    <property type="match status" value="1"/>
</dbReference>
<dbReference type="SUPFAM" id="SSF52540">
    <property type="entry name" value="P-loop containing nucleoside triphosphate hydrolases"/>
    <property type="match status" value="1"/>
</dbReference>